<keyword evidence="2" id="KW-1185">Reference proteome</keyword>
<dbReference type="EMBL" id="KK119667">
    <property type="protein sequence ID" value="KFM76356.1"/>
    <property type="molecule type" value="Genomic_DNA"/>
</dbReference>
<proteinExistence type="predicted"/>
<reference evidence="1 2" key="1">
    <citation type="submission" date="2013-11" db="EMBL/GenBank/DDBJ databases">
        <title>Genome sequencing of Stegodyphus mimosarum.</title>
        <authorList>
            <person name="Bechsgaard J."/>
        </authorList>
    </citation>
    <scope>NUCLEOTIDE SEQUENCE [LARGE SCALE GENOMIC DNA]</scope>
</reference>
<evidence type="ECO:0000313" key="2">
    <source>
        <dbReference type="Proteomes" id="UP000054359"/>
    </source>
</evidence>
<feature type="non-terminal residue" evidence="1">
    <location>
        <position position="132"/>
    </location>
</feature>
<dbReference type="Proteomes" id="UP000054359">
    <property type="component" value="Unassembled WGS sequence"/>
</dbReference>
<protein>
    <submittedName>
        <fullName evidence="1">Uncharacterized protein</fullName>
    </submittedName>
</protein>
<accession>A0A087UG67</accession>
<name>A0A087UG67_STEMI</name>
<gene>
    <name evidence="1" type="ORF">X975_22783</name>
</gene>
<organism evidence="1 2">
    <name type="scientific">Stegodyphus mimosarum</name>
    <name type="common">African social velvet spider</name>
    <dbReference type="NCBI Taxonomy" id="407821"/>
    <lineage>
        <taxon>Eukaryota</taxon>
        <taxon>Metazoa</taxon>
        <taxon>Ecdysozoa</taxon>
        <taxon>Arthropoda</taxon>
        <taxon>Chelicerata</taxon>
        <taxon>Arachnida</taxon>
        <taxon>Araneae</taxon>
        <taxon>Araneomorphae</taxon>
        <taxon>Entelegynae</taxon>
        <taxon>Eresoidea</taxon>
        <taxon>Eresidae</taxon>
        <taxon>Stegodyphus</taxon>
    </lineage>
</organism>
<dbReference type="AlphaFoldDB" id="A0A087UG67"/>
<sequence length="132" mass="15532">MVECLFTNIGSTWQNDYMYKNQVGSICIYGLSSTFEGIPMTIHDHRNFRRGKAHIERGVGGVHLLLHDETGAWPRFQLLIKLQHLPYLRHVFLHLQTFLPSYRVLPRQQLEKNTAISKGRWRSISEKMPWLE</sequence>
<evidence type="ECO:0000313" key="1">
    <source>
        <dbReference type="EMBL" id="KFM76356.1"/>
    </source>
</evidence>